<dbReference type="AlphaFoldDB" id="A0A521D6G3"/>
<protein>
    <recommendedName>
        <fullName evidence="1">SusE outer membrane protein domain-containing protein</fullName>
    </recommendedName>
</protein>
<organism evidence="2 3">
    <name type="scientific">Saccharicrinis carchari</name>
    <dbReference type="NCBI Taxonomy" id="1168039"/>
    <lineage>
        <taxon>Bacteria</taxon>
        <taxon>Pseudomonadati</taxon>
        <taxon>Bacteroidota</taxon>
        <taxon>Bacteroidia</taxon>
        <taxon>Marinilabiliales</taxon>
        <taxon>Marinilabiliaceae</taxon>
        <taxon>Saccharicrinis</taxon>
    </lineage>
</organism>
<reference evidence="2 3" key="1">
    <citation type="submission" date="2017-05" db="EMBL/GenBank/DDBJ databases">
        <authorList>
            <person name="Varghese N."/>
            <person name="Submissions S."/>
        </authorList>
    </citation>
    <scope>NUCLEOTIDE SEQUENCE [LARGE SCALE GENOMIC DNA]</scope>
    <source>
        <strain evidence="2 3">DSM 27040</strain>
    </source>
</reference>
<sequence length="345" mass="36484">MKNYLKILIAFVGALGLFASCEKDGEQLVMRENVIAPSITAMPDLALARDNGANELVFKCSPIDAGFTASANYFLEAAAAGTGFEDAVLLYNGISCDEITITVNQLNSMLLDILPEDATSSAEFRIRGVLETDAGAGVENFEYISDTKTADATVFGLLRLDVMITGATGIQKVVSPASDGSYNGFVKFGAGDSFTLTNPETGHVYGGSAGSLTQDGPAIAVAEAGWYDLSADIINGTFAIDPYFIGLVGSATPNGWDAPDSKMDYDPATKTWQITIDLAPGFVKFRRNDGWGWNMGLVEGEEGAMEGDLQQGGAGNDIPIDEAGNYTVIFNIISDSAGTYKFIKN</sequence>
<dbReference type="Pfam" id="PF14292">
    <property type="entry name" value="SusE"/>
    <property type="match status" value="1"/>
</dbReference>
<evidence type="ECO:0000313" key="2">
    <source>
        <dbReference type="EMBL" id="SMO67274.1"/>
    </source>
</evidence>
<dbReference type="Gene3D" id="2.60.40.3620">
    <property type="match status" value="1"/>
</dbReference>
<accession>A0A521D6G3</accession>
<proteinExistence type="predicted"/>
<dbReference type="RefSeq" id="WP_185957529.1">
    <property type="nucleotide sequence ID" value="NZ_FXTB01000004.1"/>
</dbReference>
<gene>
    <name evidence="2" type="ORF">SAMN06265379_104303</name>
</gene>
<feature type="domain" description="SusE outer membrane protein" evidence="1">
    <location>
        <begin position="43"/>
        <end position="124"/>
    </location>
</feature>
<dbReference type="PROSITE" id="PS51257">
    <property type="entry name" value="PROKAR_LIPOPROTEIN"/>
    <property type="match status" value="1"/>
</dbReference>
<name>A0A521D6G3_SACCC</name>
<dbReference type="InterPro" id="IPR025970">
    <property type="entry name" value="SusE"/>
</dbReference>
<dbReference type="EMBL" id="FXTB01000004">
    <property type="protein sequence ID" value="SMO67274.1"/>
    <property type="molecule type" value="Genomic_DNA"/>
</dbReference>
<keyword evidence="3" id="KW-1185">Reference proteome</keyword>
<evidence type="ECO:0000313" key="3">
    <source>
        <dbReference type="Proteomes" id="UP000319040"/>
    </source>
</evidence>
<evidence type="ECO:0000259" key="1">
    <source>
        <dbReference type="Pfam" id="PF14292"/>
    </source>
</evidence>
<dbReference type="Proteomes" id="UP000319040">
    <property type="component" value="Unassembled WGS sequence"/>
</dbReference>